<feature type="transmembrane region" description="Helical" evidence="1">
    <location>
        <begin position="20"/>
        <end position="38"/>
    </location>
</feature>
<evidence type="ECO:0000256" key="1">
    <source>
        <dbReference type="SAM" id="Phobius"/>
    </source>
</evidence>
<keyword evidence="1" id="KW-0472">Membrane</keyword>
<dbReference type="AlphaFoldDB" id="A0A640VTH6"/>
<protein>
    <recommendedName>
        <fullName evidence="4">Pilus assembly protein</fullName>
    </recommendedName>
</protein>
<evidence type="ECO:0000313" key="3">
    <source>
        <dbReference type="Proteomes" id="UP000436522"/>
    </source>
</evidence>
<keyword evidence="1" id="KW-0812">Transmembrane</keyword>
<dbReference type="OrthoDB" id="5525128at2"/>
<keyword evidence="1" id="KW-1133">Transmembrane helix</keyword>
<dbReference type="EMBL" id="BLIV01000006">
    <property type="protein sequence ID" value="GFE51513.1"/>
    <property type="molecule type" value="Genomic_DNA"/>
</dbReference>
<keyword evidence="3" id="KW-1185">Reference proteome</keyword>
<name>A0A640VTH6_9RHOB</name>
<dbReference type="RefSeq" id="WP_159979289.1">
    <property type="nucleotide sequence ID" value="NZ_BLIV01000006.1"/>
</dbReference>
<organism evidence="2 3">
    <name type="scientific">Roseobacter cerasinus</name>
    <dbReference type="NCBI Taxonomy" id="2602289"/>
    <lineage>
        <taxon>Bacteria</taxon>
        <taxon>Pseudomonadati</taxon>
        <taxon>Pseudomonadota</taxon>
        <taxon>Alphaproteobacteria</taxon>
        <taxon>Rhodobacterales</taxon>
        <taxon>Roseobacteraceae</taxon>
        <taxon>Roseobacter</taxon>
    </lineage>
</organism>
<gene>
    <name evidence="2" type="ORF">So717_32660</name>
</gene>
<sequence length="66" mass="6998">MFNVFKRFGKDETGAVTVDWVVLTAAVVGLAAVLVIQLRAGSSGVTAETQNFLETRQVGEIGRASD</sequence>
<evidence type="ECO:0008006" key="4">
    <source>
        <dbReference type="Google" id="ProtNLM"/>
    </source>
</evidence>
<dbReference type="Proteomes" id="UP000436522">
    <property type="component" value="Unassembled WGS sequence"/>
</dbReference>
<evidence type="ECO:0000313" key="2">
    <source>
        <dbReference type="EMBL" id="GFE51513.1"/>
    </source>
</evidence>
<reference evidence="2 3" key="1">
    <citation type="submission" date="2019-12" db="EMBL/GenBank/DDBJ databases">
        <title>Roseobacter cerasinus sp. nov., isolated from seawater around aquaculture.</title>
        <authorList>
            <person name="Muramatsu S."/>
            <person name="Takabe Y."/>
            <person name="Mori K."/>
            <person name="Takaichi S."/>
            <person name="Hanada S."/>
        </authorList>
    </citation>
    <scope>NUCLEOTIDE SEQUENCE [LARGE SCALE GENOMIC DNA]</scope>
    <source>
        <strain evidence="2 3">AI77</strain>
    </source>
</reference>
<comment type="caution">
    <text evidence="2">The sequence shown here is derived from an EMBL/GenBank/DDBJ whole genome shotgun (WGS) entry which is preliminary data.</text>
</comment>
<accession>A0A640VTH6</accession>
<proteinExistence type="predicted"/>